<evidence type="ECO:0000256" key="1">
    <source>
        <dbReference type="ARBA" id="ARBA00001936"/>
    </source>
</evidence>
<evidence type="ECO:0000256" key="7">
    <source>
        <dbReference type="ARBA" id="ARBA00023180"/>
    </source>
</evidence>
<dbReference type="AlphaFoldDB" id="A0AAW0QG43"/>
<evidence type="ECO:0000256" key="5">
    <source>
        <dbReference type="ARBA" id="ARBA00022723"/>
    </source>
</evidence>
<dbReference type="SUPFAM" id="SSF53448">
    <property type="entry name" value="Nucleotide-diphospho-sugar transferases"/>
    <property type="match status" value="1"/>
</dbReference>
<evidence type="ECO:0000256" key="6">
    <source>
        <dbReference type="ARBA" id="ARBA00023056"/>
    </source>
</evidence>
<evidence type="ECO:0000313" key="16">
    <source>
        <dbReference type="Proteomes" id="UP001392437"/>
    </source>
</evidence>
<organism evidence="15 16">
    <name type="scientific">Apiospora kogelbergensis</name>
    <dbReference type="NCBI Taxonomy" id="1337665"/>
    <lineage>
        <taxon>Eukaryota</taxon>
        <taxon>Fungi</taxon>
        <taxon>Dikarya</taxon>
        <taxon>Ascomycota</taxon>
        <taxon>Pezizomycotina</taxon>
        <taxon>Sordariomycetes</taxon>
        <taxon>Xylariomycetidae</taxon>
        <taxon>Amphisphaeriales</taxon>
        <taxon>Apiosporaceae</taxon>
        <taxon>Apiospora</taxon>
    </lineage>
</organism>
<evidence type="ECO:0000313" key="15">
    <source>
        <dbReference type="EMBL" id="KAK8101229.1"/>
    </source>
</evidence>
<reference evidence="15 16" key="1">
    <citation type="submission" date="2023-01" db="EMBL/GenBank/DDBJ databases">
        <title>Analysis of 21 Apiospora genomes using comparative genomics revels a genus with tremendous synthesis potential of carbohydrate active enzymes and secondary metabolites.</title>
        <authorList>
            <person name="Sorensen T."/>
        </authorList>
    </citation>
    <scope>NUCLEOTIDE SEQUENCE [LARGE SCALE GENOMIC DNA]</scope>
    <source>
        <strain evidence="15 16">CBS 117206</strain>
    </source>
</reference>
<dbReference type="FunFam" id="3.90.550.10:FF:000092">
    <property type="entry name" value="Glycogenin 2"/>
    <property type="match status" value="1"/>
</dbReference>
<dbReference type="InterPro" id="IPR029044">
    <property type="entry name" value="Nucleotide-diphossugar_trans"/>
</dbReference>
<evidence type="ECO:0000256" key="14">
    <source>
        <dbReference type="SAM" id="MobiDB-lite"/>
    </source>
</evidence>
<evidence type="ECO:0000256" key="4">
    <source>
        <dbReference type="ARBA" id="ARBA00022679"/>
    </source>
</evidence>
<dbReference type="Proteomes" id="UP001392437">
    <property type="component" value="Unassembled WGS sequence"/>
</dbReference>
<comment type="caution">
    <text evidence="15">The sequence shown here is derived from an EMBL/GenBank/DDBJ whole genome shotgun (WGS) entry which is preliminary data.</text>
</comment>
<comment type="similarity">
    <text evidence="9">Belongs to the glycosyltransferase 8 family. Glycogenin subfamily.</text>
</comment>
<keyword evidence="5" id="KW-0479">Metal-binding</keyword>
<evidence type="ECO:0000256" key="3">
    <source>
        <dbReference type="ARBA" id="ARBA00022490"/>
    </source>
</evidence>
<dbReference type="Gene3D" id="3.90.550.10">
    <property type="entry name" value="Spore Coat Polysaccharide Biosynthesis Protein SpsA, Chain A"/>
    <property type="match status" value="1"/>
</dbReference>
<keyword evidence="16" id="KW-1185">Reference proteome</keyword>
<keyword evidence="7" id="KW-0325">Glycoprotein</keyword>
<feature type="compositionally biased region" description="Polar residues" evidence="14">
    <location>
        <begin position="300"/>
        <end position="320"/>
    </location>
</feature>
<dbReference type="Pfam" id="PF01501">
    <property type="entry name" value="Glyco_transf_8"/>
    <property type="match status" value="1"/>
</dbReference>
<dbReference type="GO" id="GO:0005737">
    <property type="term" value="C:cytoplasm"/>
    <property type="evidence" value="ECO:0007669"/>
    <property type="project" value="UniProtKB-SubCell"/>
</dbReference>
<comment type="subcellular location">
    <subcellularLocation>
        <location evidence="2">Cytoplasm</location>
    </subcellularLocation>
</comment>
<comment type="function">
    <text evidence="13">Self-glucosylating initiator of glycogen synthesis. It catalyzes the formation of a short alpha (1,4)-glucosyl chain covalently attached via a glucose 1-O-tyrosyl linkage to internal tyrosine residues and these chains act as primers for the elongation reaction catalyzed by glycogen synthase.</text>
</comment>
<keyword evidence="8" id="KW-0464">Manganese</keyword>
<feature type="compositionally biased region" description="Low complexity" evidence="14">
    <location>
        <begin position="329"/>
        <end position="343"/>
    </location>
</feature>
<feature type="region of interest" description="Disordered" evidence="14">
    <location>
        <begin position="192"/>
        <end position="220"/>
    </location>
</feature>
<dbReference type="GO" id="GO:0008466">
    <property type="term" value="F:glycogenin glucosyltransferase activity"/>
    <property type="evidence" value="ECO:0007669"/>
    <property type="project" value="UniProtKB-EC"/>
</dbReference>
<accession>A0AAW0QG43</accession>
<dbReference type="GO" id="GO:0005978">
    <property type="term" value="P:glycogen biosynthetic process"/>
    <property type="evidence" value="ECO:0007669"/>
    <property type="project" value="UniProtKB-KW"/>
</dbReference>
<dbReference type="InterPro" id="IPR002495">
    <property type="entry name" value="Glyco_trans_8"/>
</dbReference>
<evidence type="ECO:0000256" key="12">
    <source>
        <dbReference type="ARBA" id="ARBA00052293"/>
    </source>
</evidence>
<comment type="cofactor">
    <cofactor evidence="1">
        <name>Mn(2+)</name>
        <dbReference type="ChEBI" id="CHEBI:29035"/>
    </cofactor>
</comment>
<evidence type="ECO:0000256" key="13">
    <source>
        <dbReference type="ARBA" id="ARBA00057883"/>
    </source>
</evidence>
<evidence type="ECO:0000256" key="11">
    <source>
        <dbReference type="ARBA" id="ARBA00050886"/>
    </source>
</evidence>
<keyword evidence="4 15" id="KW-0808">Transferase</keyword>
<comment type="catalytic activity">
    <reaction evidence="12">
        <text>L-tyrosyl-[glycogenin] + UDP-alpha-D-glucose = alpha-D-glucosyl-L-tyrosyl-[glycogenin] + UDP + H(+)</text>
        <dbReference type="Rhea" id="RHEA:23360"/>
        <dbReference type="Rhea" id="RHEA-COMP:14604"/>
        <dbReference type="Rhea" id="RHEA-COMP:14605"/>
        <dbReference type="ChEBI" id="CHEBI:15378"/>
        <dbReference type="ChEBI" id="CHEBI:46858"/>
        <dbReference type="ChEBI" id="CHEBI:58223"/>
        <dbReference type="ChEBI" id="CHEBI:58885"/>
        <dbReference type="ChEBI" id="CHEBI:140573"/>
        <dbReference type="EC" id="2.4.1.186"/>
    </reaction>
</comment>
<name>A0AAW0QG43_9PEZI</name>
<proteinExistence type="inferred from homology"/>
<evidence type="ECO:0000256" key="8">
    <source>
        <dbReference type="ARBA" id="ARBA00023211"/>
    </source>
</evidence>
<keyword evidence="6" id="KW-0320">Glycogen biosynthesis</keyword>
<comment type="catalytic activity">
    <reaction evidence="11">
        <text>[1,4-alpha-D-glucosyl](n)-L-tyrosyl-[glycogenin] + UDP-alpha-D-glucose = [1,4-alpha-D-glucosyl](n+1)-L-tyrosyl-[glycogenin] + UDP + H(+)</text>
        <dbReference type="Rhea" id="RHEA:56560"/>
        <dbReference type="Rhea" id="RHEA-COMP:14606"/>
        <dbReference type="Rhea" id="RHEA-COMP:14607"/>
        <dbReference type="ChEBI" id="CHEBI:15378"/>
        <dbReference type="ChEBI" id="CHEBI:58223"/>
        <dbReference type="ChEBI" id="CHEBI:58885"/>
        <dbReference type="ChEBI" id="CHEBI:140574"/>
        <dbReference type="EC" id="2.4.1.186"/>
    </reaction>
</comment>
<dbReference type="CDD" id="cd02537">
    <property type="entry name" value="GT8_Glycogenin"/>
    <property type="match status" value="1"/>
</dbReference>
<dbReference type="EC" id="2.4.1.186" evidence="10"/>
<dbReference type="EMBL" id="JAQQWP010000009">
    <property type="protein sequence ID" value="KAK8101229.1"/>
    <property type="molecule type" value="Genomic_DNA"/>
</dbReference>
<evidence type="ECO:0000256" key="2">
    <source>
        <dbReference type="ARBA" id="ARBA00004496"/>
    </source>
</evidence>
<feature type="region of interest" description="Disordered" evidence="14">
    <location>
        <begin position="398"/>
        <end position="597"/>
    </location>
</feature>
<evidence type="ECO:0000256" key="10">
    <source>
        <dbReference type="ARBA" id="ARBA00038934"/>
    </source>
</evidence>
<sequence>MNRTDLHSAFTKINLWKQTGFRKIVYLDADIVAYRAPDELFKIEQPFSAAPDIGWPDLFNTGVMVLTPNQGDYYALTAMAERGISFDGADQGLLNMHFKNNCNRISFSYNVTPSAHYQYVPAYHHFQSSINMVHFIGPDKPWFQGRYASTGSGVFDEMMGRWWAVYDRHYRTEASKSDPSVQLVRYLTKGEYQPRGAQEPATSRWDAQRQSPPANTKPEAANFPATIYEMSRDTAPFVPPERYPSPPRDMGYQFPPHYVKPKAIFPWEINQEAPTRVFAEDAYRQEAGSSSGHTGEPLAPSSSEGQTPAESSVTETSPTKPQEEPPTPISSTVSVPPSDPWSSFTRTNAWDEVPEIERYVGTLQKHTRSRSLKSPGIIGLPSQGGDALEGELVQRGSKLTDFPSEAERPSLPVTPAPMRRPKFWGGGGAPGTHEDEDEETLLPAAEGVPEQSDWDPVAQLQKLAKQQSEMLLHKLGSSEGASSSGRRDSSDLPARPVPFGSEELTSPTYVAQTAKVLSPQPVKGNTGSSMVRGIASDDEKTPRASAPESRSTAAPPPIVIPEPSYSGPGAAFEKGENIPQQETALPPSEEELDVLQT</sequence>
<keyword evidence="3" id="KW-0963">Cytoplasm</keyword>
<dbReference type="GO" id="GO:0046872">
    <property type="term" value="F:metal ion binding"/>
    <property type="evidence" value="ECO:0007669"/>
    <property type="project" value="UniProtKB-KW"/>
</dbReference>
<feature type="region of interest" description="Disordered" evidence="14">
    <location>
        <begin position="284"/>
        <end position="386"/>
    </location>
</feature>
<gene>
    <name evidence="15" type="ORF">PG999_011603</name>
</gene>
<dbReference type="InterPro" id="IPR050587">
    <property type="entry name" value="GNT1/Glycosyltrans_8"/>
</dbReference>
<feature type="compositionally biased region" description="Acidic residues" evidence="14">
    <location>
        <begin position="588"/>
        <end position="597"/>
    </location>
</feature>
<evidence type="ECO:0000256" key="9">
    <source>
        <dbReference type="ARBA" id="ARBA00038162"/>
    </source>
</evidence>
<protein>
    <recommendedName>
        <fullName evidence="10">glycogenin glucosyltransferase</fullName>
        <ecNumber evidence="10">2.4.1.186</ecNumber>
    </recommendedName>
</protein>
<dbReference type="PANTHER" id="PTHR11183">
    <property type="entry name" value="GLYCOGENIN SUBFAMILY MEMBER"/>
    <property type="match status" value="1"/>
</dbReference>